<dbReference type="AlphaFoldDB" id="A0A9W6WA73"/>
<name>A0A9W6WA73_9ACTN</name>
<evidence type="ECO:0000259" key="1">
    <source>
        <dbReference type="SMART" id="SM00849"/>
    </source>
</evidence>
<dbReference type="EMBL" id="BSTX01000002">
    <property type="protein sequence ID" value="GLZ78306.1"/>
    <property type="molecule type" value="Genomic_DNA"/>
</dbReference>
<keyword evidence="3" id="KW-1185">Reference proteome</keyword>
<dbReference type="Pfam" id="PF00753">
    <property type="entry name" value="Lactamase_B"/>
    <property type="match status" value="1"/>
</dbReference>
<dbReference type="Proteomes" id="UP001165079">
    <property type="component" value="Unassembled WGS sequence"/>
</dbReference>
<dbReference type="RefSeq" id="WP_285663464.1">
    <property type="nucleotide sequence ID" value="NZ_BSTX01000002.1"/>
</dbReference>
<protein>
    <submittedName>
        <fullName evidence="2">MBL fold metallo-hydrolase</fullName>
    </submittedName>
</protein>
<reference evidence="2" key="1">
    <citation type="submission" date="2023-03" db="EMBL/GenBank/DDBJ databases">
        <title>Actinorhabdospora filicis NBRC 111898.</title>
        <authorList>
            <person name="Ichikawa N."/>
            <person name="Sato H."/>
            <person name="Tonouchi N."/>
        </authorList>
    </citation>
    <scope>NUCLEOTIDE SEQUENCE</scope>
    <source>
        <strain evidence="2">NBRC 111898</strain>
    </source>
</reference>
<feature type="domain" description="Metallo-beta-lactamase" evidence="1">
    <location>
        <begin position="16"/>
        <end position="205"/>
    </location>
</feature>
<dbReference type="PANTHER" id="PTHR42951:SF4">
    <property type="entry name" value="ACYL-COENZYME A THIOESTERASE MBLAC2"/>
    <property type="match status" value="1"/>
</dbReference>
<dbReference type="InterPro" id="IPR050855">
    <property type="entry name" value="NDM-1-like"/>
</dbReference>
<organism evidence="2 3">
    <name type="scientific">Actinorhabdospora filicis</name>
    <dbReference type="NCBI Taxonomy" id="1785913"/>
    <lineage>
        <taxon>Bacteria</taxon>
        <taxon>Bacillati</taxon>
        <taxon>Actinomycetota</taxon>
        <taxon>Actinomycetes</taxon>
        <taxon>Micromonosporales</taxon>
        <taxon>Micromonosporaceae</taxon>
        <taxon>Actinorhabdospora</taxon>
    </lineage>
</organism>
<evidence type="ECO:0000313" key="3">
    <source>
        <dbReference type="Proteomes" id="UP001165079"/>
    </source>
</evidence>
<dbReference type="PANTHER" id="PTHR42951">
    <property type="entry name" value="METALLO-BETA-LACTAMASE DOMAIN-CONTAINING"/>
    <property type="match status" value="1"/>
</dbReference>
<dbReference type="InterPro" id="IPR036866">
    <property type="entry name" value="RibonucZ/Hydroxyglut_hydro"/>
</dbReference>
<comment type="caution">
    <text evidence="2">The sequence shown here is derived from an EMBL/GenBank/DDBJ whole genome shotgun (WGS) entry which is preliminary data.</text>
</comment>
<dbReference type="SUPFAM" id="SSF56281">
    <property type="entry name" value="Metallo-hydrolase/oxidoreductase"/>
    <property type="match status" value="1"/>
</dbReference>
<accession>A0A9W6WA73</accession>
<sequence>MTHTVHTHTAGEAGLFVNAYLIETADGVIVIDTSLLNTEIDQLADRIDALGKPVLGIFVTHAHPDHFNGVDTLVRRNPGTPVYATEGVARVIAEIADAKRAQWGPVYGDEWPAVTALPTVKLADGEKVQFQDLSITARELGAGESHADSYLLLTPDEGDVVAFIGDIAFHGCHSYTADGHTGAWLENLSLLEGELDGVKVLYPGHGAPAGLELLSGQRAYLEFYRAQVAELAVDGQLDDAGKQELENRLSGFAPESGLTWMIQLGAPMVAAELSA</sequence>
<dbReference type="SMART" id="SM00849">
    <property type="entry name" value="Lactamase_B"/>
    <property type="match status" value="1"/>
</dbReference>
<evidence type="ECO:0000313" key="2">
    <source>
        <dbReference type="EMBL" id="GLZ78306.1"/>
    </source>
</evidence>
<proteinExistence type="predicted"/>
<dbReference type="InterPro" id="IPR001279">
    <property type="entry name" value="Metallo-B-lactamas"/>
</dbReference>
<dbReference type="Gene3D" id="3.60.15.10">
    <property type="entry name" value="Ribonuclease Z/Hydroxyacylglutathione hydrolase-like"/>
    <property type="match status" value="1"/>
</dbReference>
<gene>
    <name evidence="2" type="ORF">Afil01_31130</name>
</gene>